<keyword evidence="11" id="KW-0411">Iron-sulfur</keyword>
<dbReference type="InterPro" id="IPR036922">
    <property type="entry name" value="Rieske_2Fe-2S_sf"/>
</dbReference>
<dbReference type="GO" id="GO:0019133">
    <property type="term" value="F:choline monooxygenase activity"/>
    <property type="evidence" value="ECO:0007669"/>
    <property type="project" value="UniProtKB-EC"/>
</dbReference>
<feature type="domain" description="Rieske" evidence="13">
    <location>
        <begin position="55"/>
        <end position="155"/>
    </location>
</feature>
<dbReference type="OrthoDB" id="426882at2759"/>
<dbReference type="InterPro" id="IPR015879">
    <property type="entry name" value="Ring_hydroxy_dOase_asu_C_dom"/>
</dbReference>
<comment type="similarity">
    <text evidence="4">Belongs to the choline monooxygenase family.</text>
</comment>
<evidence type="ECO:0000256" key="7">
    <source>
        <dbReference type="ARBA" id="ARBA00022714"/>
    </source>
</evidence>
<dbReference type="PANTHER" id="PTHR43756:SF5">
    <property type="entry name" value="CHOLINE MONOOXYGENASE, CHLOROPLASTIC"/>
    <property type="match status" value="1"/>
</dbReference>
<accession>A0A9X0B8Z1</accession>
<dbReference type="SUPFAM" id="SSF50022">
    <property type="entry name" value="ISP domain"/>
    <property type="match status" value="1"/>
</dbReference>
<comment type="function">
    <text evidence="2">Catalyzes the first step of the osmoprotectant glycine betaine synthesis.</text>
</comment>
<dbReference type="RefSeq" id="XP_056488263.1">
    <property type="nucleotide sequence ID" value="XM_056632712.1"/>
</dbReference>
<evidence type="ECO:0000256" key="4">
    <source>
        <dbReference type="ARBA" id="ARBA00010848"/>
    </source>
</evidence>
<dbReference type="PROSITE" id="PS51296">
    <property type="entry name" value="RIESKE"/>
    <property type="match status" value="1"/>
</dbReference>
<dbReference type="CDD" id="cd00680">
    <property type="entry name" value="RHO_alpha_C"/>
    <property type="match status" value="1"/>
</dbReference>
<dbReference type="Pfam" id="PF00355">
    <property type="entry name" value="Rieske"/>
    <property type="match status" value="1"/>
</dbReference>
<evidence type="ECO:0000256" key="11">
    <source>
        <dbReference type="ARBA" id="ARBA00023014"/>
    </source>
</evidence>
<keyword evidence="7" id="KW-0001">2Fe-2S</keyword>
<comment type="catalytic activity">
    <reaction evidence="12">
        <text>choline + 2 reduced [2Fe-2S]-[ferredoxin] + O2 + 2 H(+) = betaine aldehyde hydrate + 2 oxidized [2Fe-2S]-[ferredoxin] + H2O</text>
        <dbReference type="Rhea" id="RHEA:17769"/>
        <dbReference type="Rhea" id="RHEA-COMP:10000"/>
        <dbReference type="Rhea" id="RHEA-COMP:10001"/>
        <dbReference type="ChEBI" id="CHEBI:15354"/>
        <dbReference type="ChEBI" id="CHEBI:15377"/>
        <dbReference type="ChEBI" id="CHEBI:15378"/>
        <dbReference type="ChEBI" id="CHEBI:15379"/>
        <dbReference type="ChEBI" id="CHEBI:15870"/>
        <dbReference type="ChEBI" id="CHEBI:33737"/>
        <dbReference type="ChEBI" id="CHEBI:33738"/>
        <dbReference type="EC" id="1.14.15.7"/>
    </reaction>
</comment>
<evidence type="ECO:0000313" key="15">
    <source>
        <dbReference type="Proteomes" id="UP001147747"/>
    </source>
</evidence>
<comment type="caution">
    <text evidence="14">The sequence shown here is derived from an EMBL/GenBank/DDBJ whole genome shotgun (WGS) entry which is preliminary data.</text>
</comment>
<sequence length="420" mass="48286">MIGALRNQFSTSATGVKMEESPKKTVLEGNLPASWYTDSTFYEFERRAIFSKHWLLTTHRVRLPETGSYLRFEIAGFDFLLVKNKEGSIQAFHNVCRHRAYPLIDKDAPTEGKRSILSCGYYGWSYNLNGNLTKAPKFEELPEFDRSEYDLFKIHTHVDKVGFVWINLDSSENPVAWEDLHGGTDEQPRLVDFSLDKYVYHRTWTTNGKYNWKVVGENYNECYHCKASHPGITKITNLDRYSVEPHSGRFEHFPPNRDDIKTEDFEYFGNGAFTYNFPNTSVNLSTPYFFIMRVVPTSSSTVTTEYQVYRNPASSEEVFQRAADFFEGIELEDYDLCNGVQKNLNSGVYVHGPLHTQRESGVLYFKNLVKAQLEAHLEQEVATGREIWPARREQQLHSKVAGEEKVRDDVCACGLKGGCS</sequence>
<protein>
    <recommendedName>
        <fullName evidence="6">Choline monooxygenase, chloroplastic</fullName>
        <ecNumber evidence="5">1.14.15.7</ecNumber>
    </recommendedName>
</protein>
<keyword evidence="9" id="KW-0560">Oxidoreductase</keyword>
<dbReference type="PANTHER" id="PTHR43756">
    <property type="entry name" value="CHOLINE MONOOXYGENASE, CHLOROPLASTIC"/>
    <property type="match status" value="1"/>
</dbReference>
<dbReference type="AlphaFoldDB" id="A0A9X0B8Z1"/>
<comment type="pathway">
    <text evidence="3">Amine and polyamine biosynthesis; betaine biosynthesis via choline pathway; betaine aldehyde from choline (monooxygenase route): step 1/1.</text>
</comment>
<evidence type="ECO:0000256" key="3">
    <source>
        <dbReference type="ARBA" id="ARBA00004866"/>
    </source>
</evidence>
<dbReference type="InterPro" id="IPR017941">
    <property type="entry name" value="Rieske_2Fe-2S"/>
</dbReference>
<evidence type="ECO:0000256" key="12">
    <source>
        <dbReference type="ARBA" id="ARBA00049097"/>
    </source>
</evidence>
<dbReference type="Gene3D" id="3.90.380.10">
    <property type="entry name" value="Naphthalene 1,2-dioxygenase Alpha Subunit, Chain A, domain 1"/>
    <property type="match status" value="2"/>
</dbReference>
<dbReference type="GO" id="GO:0005506">
    <property type="term" value="F:iron ion binding"/>
    <property type="evidence" value="ECO:0007669"/>
    <property type="project" value="InterPro"/>
</dbReference>
<dbReference type="Pfam" id="PF00848">
    <property type="entry name" value="Ring_hydroxyl_A"/>
    <property type="match status" value="1"/>
</dbReference>
<dbReference type="InterPro" id="IPR001663">
    <property type="entry name" value="Rng_hydr_dOase-A"/>
</dbReference>
<dbReference type="Gene3D" id="2.102.10.10">
    <property type="entry name" value="Rieske [2Fe-2S] iron-sulphur domain"/>
    <property type="match status" value="1"/>
</dbReference>
<dbReference type="CDD" id="cd03469">
    <property type="entry name" value="Rieske_RO_Alpha_N"/>
    <property type="match status" value="1"/>
</dbReference>
<gene>
    <name evidence="14" type="ORF">N7509_008075</name>
</gene>
<evidence type="ECO:0000256" key="1">
    <source>
        <dbReference type="ARBA" id="ARBA00001962"/>
    </source>
</evidence>
<dbReference type="EMBL" id="JAPZBU010000008">
    <property type="protein sequence ID" value="KAJ5392585.1"/>
    <property type="molecule type" value="Genomic_DNA"/>
</dbReference>
<organism evidence="14 15">
    <name type="scientific">Penicillium cosmopolitanum</name>
    <dbReference type="NCBI Taxonomy" id="1131564"/>
    <lineage>
        <taxon>Eukaryota</taxon>
        <taxon>Fungi</taxon>
        <taxon>Dikarya</taxon>
        <taxon>Ascomycota</taxon>
        <taxon>Pezizomycotina</taxon>
        <taxon>Eurotiomycetes</taxon>
        <taxon>Eurotiomycetidae</taxon>
        <taxon>Eurotiales</taxon>
        <taxon>Aspergillaceae</taxon>
        <taxon>Penicillium</taxon>
    </lineage>
</organism>
<keyword evidence="8" id="KW-0479">Metal-binding</keyword>
<proteinExistence type="inferred from homology"/>
<evidence type="ECO:0000256" key="9">
    <source>
        <dbReference type="ARBA" id="ARBA00023002"/>
    </source>
</evidence>
<comment type="cofactor">
    <cofactor evidence="1">
        <name>Fe cation</name>
        <dbReference type="ChEBI" id="CHEBI:24875"/>
    </cofactor>
</comment>
<dbReference type="PRINTS" id="PR00090">
    <property type="entry name" value="RNGDIOXGNASE"/>
</dbReference>
<keyword evidence="10" id="KW-0408">Iron</keyword>
<reference evidence="14" key="2">
    <citation type="journal article" date="2023" name="IMA Fungus">
        <title>Comparative genomic study of the Penicillium genus elucidates a diverse pangenome and 15 lateral gene transfer events.</title>
        <authorList>
            <person name="Petersen C."/>
            <person name="Sorensen T."/>
            <person name="Nielsen M.R."/>
            <person name="Sondergaard T.E."/>
            <person name="Sorensen J.L."/>
            <person name="Fitzpatrick D.A."/>
            <person name="Frisvad J.C."/>
            <person name="Nielsen K.L."/>
        </authorList>
    </citation>
    <scope>NUCLEOTIDE SEQUENCE</scope>
    <source>
        <strain evidence="14">IBT 29677</strain>
    </source>
</reference>
<evidence type="ECO:0000256" key="8">
    <source>
        <dbReference type="ARBA" id="ARBA00022723"/>
    </source>
</evidence>
<dbReference type="EC" id="1.14.15.7" evidence="5"/>
<dbReference type="GO" id="GO:0051537">
    <property type="term" value="F:2 iron, 2 sulfur cluster binding"/>
    <property type="evidence" value="ECO:0007669"/>
    <property type="project" value="UniProtKB-KW"/>
</dbReference>
<evidence type="ECO:0000256" key="6">
    <source>
        <dbReference type="ARBA" id="ARBA00014931"/>
    </source>
</evidence>
<keyword evidence="15" id="KW-1185">Reference proteome</keyword>
<dbReference type="GeneID" id="81371692"/>
<evidence type="ECO:0000259" key="13">
    <source>
        <dbReference type="PROSITE" id="PS51296"/>
    </source>
</evidence>
<evidence type="ECO:0000256" key="10">
    <source>
        <dbReference type="ARBA" id="ARBA00023004"/>
    </source>
</evidence>
<name>A0A9X0B8Z1_9EURO</name>
<dbReference type="Proteomes" id="UP001147747">
    <property type="component" value="Unassembled WGS sequence"/>
</dbReference>
<dbReference type="SUPFAM" id="SSF55961">
    <property type="entry name" value="Bet v1-like"/>
    <property type="match status" value="1"/>
</dbReference>
<reference evidence="14" key="1">
    <citation type="submission" date="2022-12" db="EMBL/GenBank/DDBJ databases">
        <authorList>
            <person name="Petersen C."/>
        </authorList>
    </citation>
    <scope>NUCLEOTIDE SEQUENCE</scope>
    <source>
        <strain evidence="14">IBT 29677</strain>
    </source>
</reference>
<evidence type="ECO:0000256" key="2">
    <source>
        <dbReference type="ARBA" id="ARBA00002149"/>
    </source>
</evidence>
<evidence type="ECO:0000256" key="5">
    <source>
        <dbReference type="ARBA" id="ARBA00012763"/>
    </source>
</evidence>
<evidence type="ECO:0000313" key="14">
    <source>
        <dbReference type="EMBL" id="KAJ5392585.1"/>
    </source>
</evidence>